<feature type="transmembrane region" description="Helical" evidence="8">
    <location>
        <begin position="157"/>
        <end position="182"/>
    </location>
</feature>
<dbReference type="Gramene" id="Kaladp0024s0410.1.v1.1">
    <property type="protein sequence ID" value="Kaladp0024s0410.1.v1.1"/>
    <property type="gene ID" value="Kaladp0024s0410.v1.1"/>
</dbReference>
<evidence type="ECO:0000313" key="11">
    <source>
        <dbReference type="Proteomes" id="UP000594263"/>
    </source>
</evidence>
<dbReference type="PANTHER" id="PTHR43029:SF38">
    <property type="entry name" value="AMMONIUM TRANSPORTER 2"/>
    <property type="match status" value="1"/>
</dbReference>
<dbReference type="InterPro" id="IPR029020">
    <property type="entry name" value="Ammonium/urea_transptr"/>
</dbReference>
<protein>
    <recommendedName>
        <fullName evidence="9">Ammonium transporter AmtB-like domain-containing protein</fullName>
    </recommendedName>
</protein>
<keyword evidence="3" id="KW-0813">Transport</keyword>
<dbReference type="Pfam" id="PF00909">
    <property type="entry name" value="Ammonium_transp"/>
    <property type="match status" value="1"/>
</dbReference>
<dbReference type="InterPro" id="IPR024041">
    <property type="entry name" value="NH4_transpt_AmtB-like_dom"/>
</dbReference>
<comment type="similarity">
    <text evidence="2">Belongs to the ammonia transporter channel (TC 1.A.11.2) family.</text>
</comment>
<evidence type="ECO:0000256" key="4">
    <source>
        <dbReference type="ARBA" id="ARBA00022692"/>
    </source>
</evidence>
<feature type="transmembrane region" description="Helical" evidence="8">
    <location>
        <begin position="56"/>
        <end position="78"/>
    </location>
</feature>
<evidence type="ECO:0000256" key="7">
    <source>
        <dbReference type="ARBA" id="ARBA00023177"/>
    </source>
</evidence>
<feature type="transmembrane region" description="Helical" evidence="8">
    <location>
        <begin position="22"/>
        <end position="44"/>
    </location>
</feature>
<evidence type="ECO:0000256" key="2">
    <source>
        <dbReference type="ARBA" id="ARBA00005887"/>
    </source>
</evidence>
<dbReference type="PRINTS" id="PR00342">
    <property type="entry name" value="RHESUSRHD"/>
</dbReference>
<feature type="transmembrane region" description="Helical" evidence="8">
    <location>
        <begin position="194"/>
        <end position="212"/>
    </location>
</feature>
<sequence length="418" mass="44637">MDNPYGPALPAVPPWLNSGDNAWQMTASTLVAIQSMPGLVILYGSIVKKKWAVNSAFMALYAFAAVLICWVLVAYRMAFGDRLLPFWGKGAPALGQKYLIGRARVPASAHIGLDGNTTVTAPFYPMATLVYFQFTFAAITMILLAGSVLGRMNIKAWMAFVPLWLIFSYTVGAFSLWGGGFLYHWGVIDYSGGYVIHLSSGIAGLTAAYWVGPRIKSDKERFSPNNVLLMLAGAGLLWMGWSGFNGGAPYAANVAAPVAILNTNICAATSLLTWTTLDVIFFGKPSVIGAVQGMMTGLVCITPGAGVVQAWAAIVMGILSGSVPWVTMMILHKKSSFLQKVDDTLGVFHTHAVAGLLGGLLTGLFAEPVLCRIVLPEPNSRGAFYGGTGGIILVRPTEILNQHVLRVMQRAASNRLLG</sequence>
<name>A0A7N0T6D7_KALFE</name>
<evidence type="ECO:0000256" key="1">
    <source>
        <dbReference type="ARBA" id="ARBA00004651"/>
    </source>
</evidence>
<organism evidence="10 11">
    <name type="scientific">Kalanchoe fedtschenkoi</name>
    <name type="common">Lavender scallops</name>
    <name type="synonym">South American air plant</name>
    <dbReference type="NCBI Taxonomy" id="63787"/>
    <lineage>
        <taxon>Eukaryota</taxon>
        <taxon>Viridiplantae</taxon>
        <taxon>Streptophyta</taxon>
        <taxon>Embryophyta</taxon>
        <taxon>Tracheophyta</taxon>
        <taxon>Spermatophyta</taxon>
        <taxon>Magnoliopsida</taxon>
        <taxon>eudicotyledons</taxon>
        <taxon>Gunneridae</taxon>
        <taxon>Pentapetalae</taxon>
        <taxon>Saxifragales</taxon>
        <taxon>Crassulaceae</taxon>
        <taxon>Kalanchoe</taxon>
    </lineage>
</organism>
<accession>A0A7N0T6D7</accession>
<dbReference type="PROSITE" id="PS01219">
    <property type="entry name" value="AMMONIUM_TRANSP"/>
    <property type="match status" value="1"/>
</dbReference>
<keyword evidence="6 8" id="KW-0472">Membrane</keyword>
<dbReference type="InterPro" id="IPR018047">
    <property type="entry name" value="Ammonium_transpt_CS"/>
</dbReference>
<dbReference type="InterPro" id="IPR002229">
    <property type="entry name" value="RhesusRHD"/>
</dbReference>
<evidence type="ECO:0000256" key="6">
    <source>
        <dbReference type="ARBA" id="ARBA00023136"/>
    </source>
</evidence>
<dbReference type="OMA" id="IRIFMPL"/>
<keyword evidence="7" id="KW-0924">Ammonia transport</keyword>
<dbReference type="GO" id="GO:0005886">
    <property type="term" value="C:plasma membrane"/>
    <property type="evidence" value="ECO:0007669"/>
    <property type="project" value="UniProtKB-SubCell"/>
</dbReference>
<feature type="transmembrane region" description="Helical" evidence="8">
    <location>
        <begin position="286"/>
        <end position="305"/>
    </location>
</feature>
<dbReference type="FunFam" id="1.10.3430.10:FF:000005">
    <property type="entry name" value="Ammonium transporter"/>
    <property type="match status" value="1"/>
</dbReference>
<comment type="subcellular location">
    <subcellularLocation>
        <location evidence="1">Cell membrane</location>
        <topology evidence="1">Multi-pass membrane protein</topology>
    </subcellularLocation>
</comment>
<evidence type="ECO:0000259" key="9">
    <source>
        <dbReference type="Pfam" id="PF00909"/>
    </source>
</evidence>
<dbReference type="Gene3D" id="1.10.3430.10">
    <property type="entry name" value="Ammonium transporter AmtB like domains"/>
    <property type="match status" value="1"/>
</dbReference>
<keyword evidence="4 8" id="KW-0812">Transmembrane</keyword>
<dbReference type="Proteomes" id="UP000594263">
    <property type="component" value="Unplaced"/>
</dbReference>
<dbReference type="GO" id="GO:0008519">
    <property type="term" value="F:ammonium channel activity"/>
    <property type="evidence" value="ECO:0007669"/>
    <property type="project" value="InterPro"/>
</dbReference>
<dbReference type="PANTHER" id="PTHR43029">
    <property type="entry name" value="AMMONIUM TRANSPORTER MEP2"/>
    <property type="match status" value="1"/>
</dbReference>
<dbReference type="InterPro" id="IPR001905">
    <property type="entry name" value="Ammonium_transpt"/>
</dbReference>
<keyword evidence="11" id="KW-1185">Reference proteome</keyword>
<keyword evidence="5 8" id="KW-1133">Transmembrane helix</keyword>
<evidence type="ECO:0000313" key="10">
    <source>
        <dbReference type="EnsemblPlants" id="Kaladp0024s0410.1.v1.1"/>
    </source>
</evidence>
<evidence type="ECO:0000256" key="8">
    <source>
        <dbReference type="SAM" id="Phobius"/>
    </source>
</evidence>
<feature type="domain" description="Ammonium transporter AmtB-like" evidence="9">
    <location>
        <begin position="22"/>
        <end position="388"/>
    </location>
</feature>
<dbReference type="AlphaFoldDB" id="A0A7N0T6D7"/>
<feature type="transmembrane region" description="Helical" evidence="8">
    <location>
        <begin position="224"/>
        <end position="244"/>
    </location>
</feature>
<dbReference type="SUPFAM" id="SSF111352">
    <property type="entry name" value="Ammonium transporter"/>
    <property type="match status" value="1"/>
</dbReference>
<feature type="transmembrane region" description="Helical" evidence="8">
    <location>
        <begin position="123"/>
        <end position="145"/>
    </location>
</feature>
<dbReference type="EnsemblPlants" id="Kaladp0024s0410.1.v1.1">
    <property type="protein sequence ID" value="Kaladp0024s0410.1.v1.1"/>
    <property type="gene ID" value="Kaladp0024s0410.v1.1"/>
</dbReference>
<evidence type="ECO:0000256" key="3">
    <source>
        <dbReference type="ARBA" id="ARBA00022448"/>
    </source>
</evidence>
<feature type="transmembrane region" description="Helical" evidence="8">
    <location>
        <begin position="250"/>
        <end position="274"/>
    </location>
</feature>
<feature type="transmembrane region" description="Helical" evidence="8">
    <location>
        <begin position="311"/>
        <end position="331"/>
    </location>
</feature>
<reference evidence="10" key="1">
    <citation type="submission" date="2021-01" db="UniProtKB">
        <authorList>
            <consortium name="EnsemblPlants"/>
        </authorList>
    </citation>
    <scope>IDENTIFICATION</scope>
</reference>
<proteinExistence type="inferred from homology"/>
<evidence type="ECO:0000256" key="5">
    <source>
        <dbReference type="ARBA" id="ARBA00022989"/>
    </source>
</evidence>